<feature type="domain" description="RDD" evidence="7">
    <location>
        <begin position="12"/>
        <end position="137"/>
    </location>
</feature>
<accession>A0A9Q3VVZ8</accession>
<gene>
    <name evidence="8" type="ORF">LJ657_33235</name>
</gene>
<sequence>MTQGDRSSGADTAGVVSRCLAALVDVIVVAGIGLAVQFAYGGLRLLVTGPPFRMPDLSAWQTGALGWAVAVLYLGVSWASTGGTLGDWLLGLRVTGRTGRLLGTPRALLRAVFCVALPVGLLWIPFSRRHASVQDVVMASAVRYHRF</sequence>
<evidence type="ECO:0000313" key="8">
    <source>
        <dbReference type="EMBL" id="MCD9878393.1"/>
    </source>
</evidence>
<evidence type="ECO:0000256" key="5">
    <source>
        <dbReference type="ARBA" id="ARBA00023136"/>
    </source>
</evidence>
<evidence type="ECO:0000313" key="9">
    <source>
        <dbReference type="Proteomes" id="UP001108029"/>
    </source>
</evidence>
<evidence type="ECO:0000259" key="7">
    <source>
        <dbReference type="Pfam" id="PF06271"/>
    </source>
</evidence>
<proteinExistence type="predicted"/>
<dbReference type="PANTHER" id="PTHR36115">
    <property type="entry name" value="PROLINE-RICH ANTIGEN HOMOLOG-RELATED"/>
    <property type="match status" value="1"/>
</dbReference>
<organism evidence="8 9">
    <name type="scientific">Streptomyces guryensis</name>
    <dbReference type="NCBI Taxonomy" id="2886947"/>
    <lineage>
        <taxon>Bacteria</taxon>
        <taxon>Bacillati</taxon>
        <taxon>Actinomycetota</taxon>
        <taxon>Actinomycetes</taxon>
        <taxon>Kitasatosporales</taxon>
        <taxon>Streptomycetaceae</taxon>
        <taxon>Streptomyces</taxon>
    </lineage>
</organism>
<dbReference type="AlphaFoldDB" id="A0A9Q3VVZ8"/>
<dbReference type="Pfam" id="PF06271">
    <property type="entry name" value="RDD"/>
    <property type="match status" value="1"/>
</dbReference>
<feature type="transmembrane region" description="Helical" evidence="6">
    <location>
        <begin position="20"/>
        <end position="40"/>
    </location>
</feature>
<evidence type="ECO:0000256" key="6">
    <source>
        <dbReference type="SAM" id="Phobius"/>
    </source>
</evidence>
<dbReference type="EMBL" id="JAJSBI010000021">
    <property type="protein sequence ID" value="MCD9878393.1"/>
    <property type="molecule type" value="Genomic_DNA"/>
</dbReference>
<keyword evidence="5 6" id="KW-0472">Membrane</keyword>
<keyword evidence="4 6" id="KW-1133">Transmembrane helix</keyword>
<name>A0A9Q3VVZ8_9ACTN</name>
<dbReference type="Proteomes" id="UP001108029">
    <property type="component" value="Unassembled WGS sequence"/>
</dbReference>
<comment type="caution">
    <text evidence="8">The sequence shown here is derived from an EMBL/GenBank/DDBJ whole genome shotgun (WGS) entry which is preliminary data.</text>
</comment>
<reference evidence="8" key="1">
    <citation type="submission" date="2021-12" db="EMBL/GenBank/DDBJ databases">
        <authorList>
            <person name="Lee J.-H."/>
            <person name="Kim S.-B."/>
        </authorList>
    </citation>
    <scope>NUCLEOTIDE SEQUENCE</scope>
    <source>
        <strain evidence="8">NR30</strain>
    </source>
</reference>
<feature type="transmembrane region" description="Helical" evidence="6">
    <location>
        <begin position="60"/>
        <end position="86"/>
    </location>
</feature>
<comment type="subcellular location">
    <subcellularLocation>
        <location evidence="1">Cell membrane</location>
        <topology evidence="1">Multi-pass membrane protein</topology>
    </subcellularLocation>
</comment>
<feature type="transmembrane region" description="Helical" evidence="6">
    <location>
        <begin position="107"/>
        <end position="126"/>
    </location>
</feature>
<evidence type="ECO:0000256" key="2">
    <source>
        <dbReference type="ARBA" id="ARBA00022475"/>
    </source>
</evidence>
<dbReference type="InterPro" id="IPR051791">
    <property type="entry name" value="Pra-immunoreactive"/>
</dbReference>
<dbReference type="RefSeq" id="WP_232652612.1">
    <property type="nucleotide sequence ID" value="NZ_JAJSBI010000021.1"/>
</dbReference>
<dbReference type="GO" id="GO:0005886">
    <property type="term" value="C:plasma membrane"/>
    <property type="evidence" value="ECO:0007669"/>
    <property type="project" value="UniProtKB-SubCell"/>
</dbReference>
<keyword evidence="3 6" id="KW-0812">Transmembrane</keyword>
<evidence type="ECO:0000256" key="3">
    <source>
        <dbReference type="ARBA" id="ARBA00022692"/>
    </source>
</evidence>
<evidence type="ECO:0000256" key="4">
    <source>
        <dbReference type="ARBA" id="ARBA00022989"/>
    </source>
</evidence>
<protein>
    <submittedName>
        <fullName evidence="8">RDD family protein</fullName>
    </submittedName>
</protein>
<dbReference type="PANTHER" id="PTHR36115:SF6">
    <property type="entry name" value="PROLINE-RICH ANTIGEN HOMOLOG"/>
    <property type="match status" value="1"/>
</dbReference>
<keyword evidence="2" id="KW-1003">Cell membrane</keyword>
<evidence type="ECO:0000256" key="1">
    <source>
        <dbReference type="ARBA" id="ARBA00004651"/>
    </source>
</evidence>
<dbReference type="InterPro" id="IPR010432">
    <property type="entry name" value="RDD"/>
</dbReference>
<keyword evidence="9" id="KW-1185">Reference proteome</keyword>